<protein>
    <submittedName>
        <fullName evidence="2">Uncharacterized protein</fullName>
    </submittedName>
</protein>
<sequence length="82" mass="9111">RGTLVTTPTLKQETSESRRGKDDAKAAAFISSSEIMKCGWLANVMGAKISKDCRLISSYHGKTLEEQTLPQRRTFGFLTKCK</sequence>
<feature type="non-terminal residue" evidence="2">
    <location>
        <position position="1"/>
    </location>
</feature>
<feature type="region of interest" description="Disordered" evidence="1">
    <location>
        <begin position="1"/>
        <end position="21"/>
    </location>
</feature>
<comment type="caution">
    <text evidence="2">The sequence shown here is derived from an EMBL/GenBank/DDBJ whole genome shotgun (WGS) entry which is preliminary data.</text>
</comment>
<dbReference type="AlphaFoldDB" id="A0AAV1QUD7"/>
<name>A0AAV1QUD7_9ROSI</name>
<feature type="compositionally biased region" description="Polar residues" evidence="1">
    <location>
        <begin position="1"/>
        <end position="12"/>
    </location>
</feature>
<accession>A0AAV1QUD7</accession>
<dbReference type="Proteomes" id="UP001314170">
    <property type="component" value="Unassembled WGS sequence"/>
</dbReference>
<organism evidence="2 3">
    <name type="scientific">Dovyalis caffra</name>
    <dbReference type="NCBI Taxonomy" id="77055"/>
    <lineage>
        <taxon>Eukaryota</taxon>
        <taxon>Viridiplantae</taxon>
        <taxon>Streptophyta</taxon>
        <taxon>Embryophyta</taxon>
        <taxon>Tracheophyta</taxon>
        <taxon>Spermatophyta</taxon>
        <taxon>Magnoliopsida</taxon>
        <taxon>eudicotyledons</taxon>
        <taxon>Gunneridae</taxon>
        <taxon>Pentapetalae</taxon>
        <taxon>rosids</taxon>
        <taxon>fabids</taxon>
        <taxon>Malpighiales</taxon>
        <taxon>Salicaceae</taxon>
        <taxon>Flacourtieae</taxon>
        <taxon>Dovyalis</taxon>
    </lineage>
</organism>
<dbReference type="EMBL" id="CAWUPB010000351">
    <property type="protein sequence ID" value="CAK7324468.1"/>
    <property type="molecule type" value="Genomic_DNA"/>
</dbReference>
<gene>
    <name evidence="2" type="ORF">DCAF_LOCUS2115</name>
</gene>
<proteinExistence type="predicted"/>
<reference evidence="2 3" key="1">
    <citation type="submission" date="2024-01" db="EMBL/GenBank/DDBJ databases">
        <authorList>
            <person name="Waweru B."/>
        </authorList>
    </citation>
    <scope>NUCLEOTIDE SEQUENCE [LARGE SCALE GENOMIC DNA]</scope>
</reference>
<keyword evidence="3" id="KW-1185">Reference proteome</keyword>
<evidence type="ECO:0000313" key="3">
    <source>
        <dbReference type="Proteomes" id="UP001314170"/>
    </source>
</evidence>
<evidence type="ECO:0000313" key="2">
    <source>
        <dbReference type="EMBL" id="CAK7324468.1"/>
    </source>
</evidence>
<evidence type="ECO:0000256" key="1">
    <source>
        <dbReference type="SAM" id="MobiDB-lite"/>
    </source>
</evidence>